<dbReference type="Proteomes" id="UP000005244">
    <property type="component" value="Unassembled WGS sequence"/>
</dbReference>
<comment type="caution">
    <text evidence="1">The sequence shown here is derived from an EMBL/GenBank/DDBJ whole genome shotgun (WGS) entry which is preliminary data.</text>
</comment>
<dbReference type="EMBL" id="ALNK01000037">
    <property type="protein sequence ID" value="EJU19955.1"/>
    <property type="molecule type" value="Genomic_DNA"/>
</dbReference>
<gene>
    <name evidence="1" type="ORF">HMPREF1143_1534</name>
</gene>
<evidence type="ECO:0000313" key="1">
    <source>
        <dbReference type="EMBL" id="EJU19955.1"/>
    </source>
</evidence>
<sequence length="37" mass="4493">MKIVKSPNWNVNVDFWKTFLDVLFNSKITKLECKYDK</sequence>
<organism evidence="1 2">
    <name type="scientific">Peptoanaerobacter stomatis</name>
    <dbReference type="NCBI Taxonomy" id="796937"/>
    <lineage>
        <taxon>Bacteria</taxon>
        <taxon>Bacillati</taxon>
        <taxon>Bacillota</taxon>
        <taxon>Clostridia</taxon>
        <taxon>Peptostreptococcales</taxon>
        <taxon>Filifactoraceae</taxon>
        <taxon>Peptoanaerobacter</taxon>
    </lineage>
</organism>
<proteinExistence type="predicted"/>
<keyword evidence="2" id="KW-1185">Reference proteome</keyword>
<protein>
    <submittedName>
        <fullName evidence="1">Uncharacterized protein</fullName>
    </submittedName>
</protein>
<evidence type="ECO:0000313" key="2">
    <source>
        <dbReference type="Proteomes" id="UP000005244"/>
    </source>
</evidence>
<dbReference type="AlphaFoldDB" id="J6H3J9"/>
<accession>J6H3J9</accession>
<reference evidence="1 2" key="1">
    <citation type="submission" date="2012-07" db="EMBL/GenBank/DDBJ databases">
        <authorList>
            <person name="Durkin A.S."/>
            <person name="McCorrison J."/>
            <person name="Torralba M."/>
            <person name="Gillis M."/>
            <person name="Methe B."/>
            <person name="Sutton G."/>
            <person name="Nelson K.E."/>
        </authorList>
    </citation>
    <scope>NUCLEOTIDE SEQUENCE [LARGE SCALE GENOMIC DNA]</scope>
    <source>
        <strain evidence="1 2">OBRC8</strain>
    </source>
</reference>
<name>J6H3J9_9FIRM</name>